<evidence type="ECO:0000256" key="2">
    <source>
        <dbReference type="SAM" id="MobiDB-lite"/>
    </source>
</evidence>
<dbReference type="OrthoDB" id="9901850at2759"/>
<dbReference type="SMART" id="SM00015">
    <property type="entry name" value="IQ"/>
    <property type="match status" value="1"/>
</dbReference>
<evidence type="ECO:0000256" key="1">
    <source>
        <dbReference type="SAM" id="Coils"/>
    </source>
</evidence>
<protein>
    <submittedName>
        <fullName evidence="3">Spermatogenesis-associated 1-like isoform X2</fullName>
    </submittedName>
</protein>
<reference evidence="3 4" key="1">
    <citation type="journal article" date="2018" name="Sci. Rep.">
        <title>Genomic signatures of local adaptation to the degree of environmental predictability in rotifers.</title>
        <authorList>
            <person name="Franch-Gras L."/>
            <person name="Hahn C."/>
            <person name="Garcia-Roger E.M."/>
            <person name="Carmona M.J."/>
            <person name="Serra M."/>
            <person name="Gomez A."/>
        </authorList>
    </citation>
    <scope>NUCLEOTIDE SEQUENCE [LARGE SCALE GENOMIC DNA]</scope>
    <source>
        <strain evidence="3">HYR1</strain>
    </source>
</reference>
<organism evidence="3 4">
    <name type="scientific">Brachionus plicatilis</name>
    <name type="common">Marine rotifer</name>
    <name type="synonym">Brachionus muelleri</name>
    <dbReference type="NCBI Taxonomy" id="10195"/>
    <lineage>
        <taxon>Eukaryota</taxon>
        <taxon>Metazoa</taxon>
        <taxon>Spiralia</taxon>
        <taxon>Gnathifera</taxon>
        <taxon>Rotifera</taxon>
        <taxon>Eurotatoria</taxon>
        <taxon>Monogononta</taxon>
        <taxon>Pseudotrocha</taxon>
        <taxon>Ploima</taxon>
        <taxon>Brachionidae</taxon>
        <taxon>Brachionus</taxon>
    </lineage>
</organism>
<feature type="compositionally biased region" description="Polar residues" evidence="2">
    <location>
        <begin position="170"/>
        <end position="189"/>
    </location>
</feature>
<dbReference type="Gene3D" id="1.20.5.190">
    <property type="match status" value="1"/>
</dbReference>
<evidence type="ECO:0000313" key="4">
    <source>
        <dbReference type="Proteomes" id="UP000276133"/>
    </source>
</evidence>
<proteinExistence type="predicted"/>
<sequence>MYTNRPQYNQSFELFNKQETSRPDSSKLVDLHVYILPRDFWRTKQNLAYNETIIESISAGFIRVTPHILLRDLRREIRQQCTDEEVPRDYVFLRSVGRALTRVKPYQEQELKVKYFLPPQAVGPEIFLLEVDEEISGSLLQKFDRPGMDFFTPAESNNLPTLKTRRDNGLSRNSQFYPDTSAAKESTSSISNYDRLKDLDKMKEEQERLRIRQIYLEQLRKRQMEKLSDQNGQVNVGDTYPADEDYLASRENYDSDDDDEDKDKSALIIQNAYRGYKDRQKIKRLRREKALPIIEDKSEEVAENDDVDILEVENSEESLRERIKKTRQRRIEVENLRNDLLKHIKNVHNRISIRRKEVPHFVRVPEVDYSV</sequence>
<gene>
    <name evidence="3" type="ORF">BpHYR1_031441</name>
</gene>
<dbReference type="PROSITE" id="PS50096">
    <property type="entry name" value="IQ"/>
    <property type="match status" value="1"/>
</dbReference>
<keyword evidence="4" id="KW-1185">Reference proteome</keyword>
<keyword evidence="1" id="KW-0175">Coiled coil</keyword>
<dbReference type="PANTHER" id="PTHR14421">
    <property type="entry name" value="SPERMATOGENESIS-ASSOCIATED PROTEIN 1"/>
    <property type="match status" value="1"/>
</dbReference>
<feature type="coiled-coil region" evidence="1">
    <location>
        <begin position="309"/>
        <end position="336"/>
    </location>
</feature>
<evidence type="ECO:0000313" key="3">
    <source>
        <dbReference type="EMBL" id="RNA12449.1"/>
    </source>
</evidence>
<dbReference type="InterPro" id="IPR000048">
    <property type="entry name" value="IQ_motif_EF-hand-BS"/>
</dbReference>
<dbReference type="Proteomes" id="UP000276133">
    <property type="component" value="Unassembled WGS sequence"/>
</dbReference>
<comment type="caution">
    <text evidence="3">The sequence shown here is derived from an EMBL/GenBank/DDBJ whole genome shotgun (WGS) entry which is preliminary data.</text>
</comment>
<dbReference type="InterPro" id="IPR039062">
    <property type="entry name" value="SPAT1"/>
</dbReference>
<feature type="region of interest" description="Disordered" evidence="2">
    <location>
        <begin position="226"/>
        <end position="245"/>
    </location>
</feature>
<accession>A0A3M7QME2</accession>
<name>A0A3M7QME2_BRAPC</name>
<dbReference type="EMBL" id="REGN01005693">
    <property type="protein sequence ID" value="RNA12449.1"/>
    <property type="molecule type" value="Genomic_DNA"/>
</dbReference>
<dbReference type="PANTHER" id="PTHR14421:SF3">
    <property type="entry name" value="SPERMATOGENESIS-ASSOCIATED PROTEIN 1"/>
    <property type="match status" value="1"/>
</dbReference>
<dbReference type="AlphaFoldDB" id="A0A3M7QME2"/>
<feature type="region of interest" description="Disordered" evidence="2">
    <location>
        <begin position="154"/>
        <end position="189"/>
    </location>
</feature>